<dbReference type="PANTHER" id="PTHR38050:SF2">
    <property type="entry name" value="FERULOYL ESTERASE C-RELATED"/>
    <property type="match status" value="1"/>
</dbReference>
<dbReference type="GO" id="GO:0005576">
    <property type="term" value="C:extracellular region"/>
    <property type="evidence" value="ECO:0007669"/>
    <property type="project" value="UniProtKB-SubCell"/>
</dbReference>
<evidence type="ECO:0000256" key="7">
    <source>
        <dbReference type="ARBA" id="ARBA00023326"/>
    </source>
</evidence>
<gene>
    <name evidence="9" type="ORF">ED208_13980</name>
</gene>
<dbReference type="Pfam" id="PF10503">
    <property type="entry name" value="Esterase_PHB"/>
    <property type="match status" value="1"/>
</dbReference>
<evidence type="ECO:0000256" key="4">
    <source>
        <dbReference type="ARBA" id="ARBA00022729"/>
    </source>
</evidence>
<keyword evidence="7" id="KW-0624">Polysaccharide degradation</keyword>
<dbReference type="InterPro" id="IPR043595">
    <property type="entry name" value="FaeB/C/D"/>
</dbReference>
<comment type="caution">
    <text evidence="9">The sequence shown here is derived from an EMBL/GenBank/DDBJ whole genome shotgun (WGS) entry which is preliminary data.</text>
</comment>
<proteinExistence type="predicted"/>
<evidence type="ECO:0000256" key="6">
    <source>
        <dbReference type="ARBA" id="ARBA00023277"/>
    </source>
</evidence>
<evidence type="ECO:0000256" key="8">
    <source>
        <dbReference type="SAM" id="SignalP"/>
    </source>
</evidence>
<sequence>MPATKEKPTMTRLRLHSLLLLGALLASACFDRGALPSAGAAETTAGTVLERELGERSYRLVLPPGKASQPRPLIVALHGGWGSGKNMQDISGLDDPALAAGFVVAYPDGVMKAWNAGSCCATPMKKNIDDVGFLKAVVDDIAQRDGIDRKRVYGTGFSNGAMMLYRVACEAPGLFKAIAPVSGGPMFEGCKSPQPISAYLIQGRADPRIPFDGGEFEGNYRPGLLSIVSQLGQRAGCGKEQKQTWQDGDTSCATVQGCPGGIELSWCGLGGVGHQWAGGRTLLPGLLGQNTSRFNASRQIVLFFQRH</sequence>
<keyword evidence="10" id="KW-1185">Reference proteome</keyword>
<reference evidence="9 10" key="1">
    <citation type="submission" date="2018-10" db="EMBL/GenBank/DDBJ databases">
        <authorList>
            <person name="Chen W.-M."/>
        </authorList>
    </citation>
    <scope>NUCLEOTIDE SEQUENCE [LARGE SCALE GENOMIC DNA]</scope>
    <source>
        <strain evidence="9 10">THS-13</strain>
    </source>
</reference>
<dbReference type="InterPro" id="IPR010126">
    <property type="entry name" value="Esterase_phb"/>
</dbReference>
<dbReference type="AlphaFoldDB" id="A0A3N0V5S2"/>
<feature type="chain" id="PRO_5018175290" evidence="8">
    <location>
        <begin position="29"/>
        <end position="307"/>
    </location>
</feature>
<evidence type="ECO:0000256" key="1">
    <source>
        <dbReference type="ARBA" id="ARBA00004613"/>
    </source>
</evidence>
<dbReference type="EMBL" id="RJVO01000007">
    <property type="protein sequence ID" value="ROH87818.1"/>
    <property type="molecule type" value="Genomic_DNA"/>
</dbReference>
<dbReference type="InterPro" id="IPR029058">
    <property type="entry name" value="AB_hydrolase_fold"/>
</dbReference>
<dbReference type="PROSITE" id="PS51257">
    <property type="entry name" value="PROKAR_LIPOPROTEIN"/>
    <property type="match status" value="1"/>
</dbReference>
<keyword evidence="6" id="KW-0119">Carbohydrate metabolism</keyword>
<evidence type="ECO:0000256" key="2">
    <source>
        <dbReference type="ARBA" id="ARBA00022525"/>
    </source>
</evidence>
<dbReference type="Proteomes" id="UP000282106">
    <property type="component" value="Unassembled WGS sequence"/>
</dbReference>
<feature type="signal peptide" evidence="8">
    <location>
        <begin position="1"/>
        <end position="28"/>
    </location>
</feature>
<protein>
    <submittedName>
        <fullName evidence="9">Polyhydroxybutyrate depolymerase</fullName>
    </submittedName>
</protein>
<keyword evidence="5" id="KW-0378">Hydrolase</keyword>
<evidence type="ECO:0000313" key="9">
    <source>
        <dbReference type="EMBL" id="ROH87818.1"/>
    </source>
</evidence>
<dbReference type="GO" id="GO:0030600">
    <property type="term" value="F:feruloyl esterase activity"/>
    <property type="evidence" value="ECO:0007669"/>
    <property type="project" value="InterPro"/>
</dbReference>
<accession>A0A3N0V5S2</accession>
<keyword evidence="4 8" id="KW-0732">Signal</keyword>
<evidence type="ECO:0000313" key="10">
    <source>
        <dbReference type="Proteomes" id="UP000282106"/>
    </source>
</evidence>
<dbReference type="InParanoid" id="A0A3N0V5S2"/>
<name>A0A3N0V5S2_9GAMM</name>
<evidence type="ECO:0000256" key="5">
    <source>
        <dbReference type="ARBA" id="ARBA00022801"/>
    </source>
</evidence>
<comment type="subcellular location">
    <subcellularLocation>
        <location evidence="1">Secreted</location>
    </subcellularLocation>
</comment>
<evidence type="ECO:0000256" key="3">
    <source>
        <dbReference type="ARBA" id="ARBA00022651"/>
    </source>
</evidence>
<keyword evidence="3" id="KW-0858">Xylan degradation</keyword>
<dbReference type="Gene3D" id="3.40.50.1820">
    <property type="entry name" value="alpha/beta hydrolase"/>
    <property type="match status" value="1"/>
</dbReference>
<keyword evidence="2" id="KW-0964">Secreted</keyword>
<dbReference type="PANTHER" id="PTHR38050">
    <property type="match status" value="1"/>
</dbReference>
<organism evidence="9 10">
    <name type="scientific">Stagnimonas aquatica</name>
    <dbReference type="NCBI Taxonomy" id="2689987"/>
    <lineage>
        <taxon>Bacteria</taxon>
        <taxon>Pseudomonadati</taxon>
        <taxon>Pseudomonadota</taxon>
        <taxon>Gammaproteobacteria</taxon>
        <taxon>Nevskiales</taxon>
        <taxon>Nevskiaceae</taxon>
        <taxon>Stagnimonas</taxon>
    </lineage>
</organism>
<dbReference type="GO" id="GO:0045493">
    <property type="term" value="P:xylan catabolic process"/>
    <property type="evidence" value="ECO:0007669"/>
    <property type="project" value="UniProtKB-KW"/>
</dbReference>
<dbReference type="SUPFAM" id="SSF53474">
    <property type="entry name" value="alpha/beta-Hydrolases"/>
    <property type="match status" value="1"/>
</dbReference>